<dbReference type="SUPFAM" id="SSF53649">
    <property type="entry name" value="Alkaline phosphatase-like"/>
    <property type="match status" value="1"/>
</dbReference>
<dbReference type="Pfam" id="PF02995">
    <property type="entry name" value="DUF229"/>
    <property type="match status" value="1"/>
</dbReference>
<comment type="caution">
    <text evidence="2">The sequence shown here is derived from an EMBL/GenBank/DDBJ whole genome shotgun (WGS) entry which is preliminary data.</text>
</comment>
<sequence length="650" mass="74945">MVRIKRALHCMFLSITGLVAALCTLHLLYFFSRGPPLVAAPAISKLRGFLVDTPACKIPDLDPFDPSIAEGVKRKGKISCVGRPSVTYVDGTILRINRTFIEKELKGDFSHCRYQAVTREGLHTDFAFAYADLSDEFDSDIEVKDEFIRIYCYSRSEGVISTTFHAFILPREDVETRCHARLKKHVRSVAPREVLSVQMVGVDSVSRLNFMRQMPRTRDYLLNHLHAVEMLGYNKVADNTFVNVVPMMAGRFVEELPWNESVSHSTPFDSYPFIWKNFSRAGYRTLYAEDAPKIAIFVYQKEGFHEPPADYYNRALSLAMEKHGSVWNHHHHCVANMLETRMMLNYVTDFSRQFKVKPHFGFTFITRLTHDDVNDAGAADEPHLDFLRMFKAEGHLENTVLIYYSDHGNRFGKMRSTYVGKAEERLPFLFLVFPAWFRSRYPELYANLQLNSHRLTTPFDVHETLKDILYFDGKDRPANVSERGISLFREIPERRSCAHAHILPHWCMCLKRKALSLTSKVVRKTARELVRKINSFLKYEFDLCAKLKLKTIHGAEQMIANDDVLRFEESLHDVINRTVRFGDRSEAVVIYQLTLETEPGNALFEGTVRYDEYLDSFALAGDISRINAYGTQSDCIDKFTLKKFCYCKPG</sequence>
<dbReference type="EMBL" id="JBAMIC010000013">
    <property type="protein sequence ID" value="KAK7096800.1"/>
    <property type="molecule type" value="Genomic_DNA"/>
</dbReference>
<feature type="transmembrane region" description="Helical" evidence="1">
    <location>
        <begin position="12"/>
        <end position="31"/>
    </location>
</feature>
<reference evidence="2 3" key="1">
    <citation type="submission" date="2024-02" db="EMBL/GenBank/DDBJ databases">
        <title>Chromosome-scale genome assembly of the rough periwinkle Littorina saxatilis.</title>
        <authorList>
            <person name="De Jode A."/>
            <person name="Faria R."/>
            <person name="Formenti G."/>
            <person name="Sims Y."/>
            <person name="Smith T.P."/>
            <person name="Tracey A."/>
            <person name="Wood J.M.D."/>
            <person name="Zagrodzka Z.B."/>
            <person name="Johannesson K."/>
            <person name="Butlin R.K."/>
            <person name="Leder E.H."/>
        </authorList>
    </citation>
    <scope>NUCLEOTIDE SEQUENCE [LARGE SCALE GENOMIC DNA]</scope>
    <source>
        <strain evidence="2">Snail1</strain>
        <tissue evidence="2">Muscle</tissue>
    </source>
</reference>
<keyword evidence="3" id="KW-1185">Reference proteome</keyword>
<name>A0AAN9G7M9_9CAEN</name>
<keyword evidence="1" id="KW-0472">Membrane</keyword>
<accession>A0AAN9G7M9</accession>
<proteinExistence type="predicted"/>
<evidence type="ECO:0000313" key="2">
    <source>
        <dbReference type="EMBL" id="KAK7096800.1"/>
    </source>
</evidence>
<evidence type="ECO:0000256" key="1">
    <source>
        <dbReference type="SAM" id="Phobius"/>
    </source>
</evidence>
<organism evidence="2 3">
    <name type="scientific">Littorina saxatilis</name>
    <dbReference type="NCBI Taxonomy" id="31220"/>
    <lineage>
        <taxon>Eukaryota</taxon>
        <taxon>Metazoa</taxon>
        <taxon>Spiralia</taxon>
        <taxon>Lophotrochozoa</taxon>
        <taxon>Mollusca</taxon>
        <taxon>Gastropoda</taxon>
        <taxon>Caenogastropoda</taxon>
        <taxon>Littorinimorpha</taxon>
        <taxon>Littorinoidea</taxon>
        <taxon>Littorinidae</taxon>
        <taxon>Littorina</taxon>
    </lineage>
</organism>
<dbReference type="Proteomes" id="UP001374579">
    <property type="component" value="Unassembled WGS sequence"/>
</dbReference>
<evidence type="ECO:0000313" key="3">
    <source>
        <dbReference type="Proteomes" id="UP001374579"/>
    </source>
</evidence>
<dbReference type="Gene3D" id="3.40.720.10">
    <property type="entry name" value="Alkaline Phosphatase, subunit A"/>
    <property type="match status" value="1"/>
</dbReference>
<dbReference type="AlphaFoldDB" id="A0AAN9G7M9"/>
<keyword evidence="1" id="KW-1133">Transmembrane helix</keyword>
<protein>
    <recommendedName>
        <fullName evidence="4">DUF229 domain containing protein</fullName>
    </recommendedName>
</protein>
<dbReference type="PANTHER" id="PTHR10974">
    <property type="entry name" value="FI08016P-RELATED"/>
    <property type="match status" value="1"/>
</dbReference>
<dbReference type="InterPro" id="IPR004245">
    <property type="entry name" value="DUF229"/>
</dbReference>
<keyword evidence="1" id="KW-0812">Transmembrane</keyword>
<dbReference type="FunFam" id="3.40.720.10:FF:000017">
    <property type="entry name" value="Predicted protein"/>
    <property type="match status" value="1"/>
</dbReference>
<dbReference type="PANTHER" id="PTHR10974:SF1">
    <property type="entry name" value="FI08016P-RELATED"/>
    <property type="match status" value="1"/>
</dbReference>
<dbReference type="GO" id="GO:0005615">
    <property type="term" value="C:extracellular space"/>
    <property type="evidence" value="ECO:0007669"/>
    <property type="project" value="TreeGrafter"/>
</dbReference>
<dbReference type="CDD" id="cd16021">
    <property type="entry name" value="ALP_like"/>
    <property type="match status" value="1"/>
</dbReference>
<evidence type="ECO:0008006" key="4">
    <source>
        <dbReference type="Google" id="ProtNLM"/>
    </source>
</evidence>
<gene>
    <name evidence="2" type="ORF">V1264_003862</name>
</gene>
<dbReference type="InterPro" id="IPR017850">
    <property type="entry name" value="Alkaline_phosphatase_core_sf"/>
</dbReference>